<evidence type="ECO:0000313" key="2">
    <source>
        <dbReference type="Proteomes" id="UP000807504"/>
    </source>
</evidence>
<dbReference type="Proteomes" id="UP000807504">
    <property type="component" value="Unassembled WGS sequence"/>
</dbReference>
<organism evidence="1 2">
    <name type="scientific">Argiope bruennichi</name>
    <name type="common">Wasp spider</name>
    <name type="synonym">Aranea bruennichi</name>
    <dbReference type="NCBI Taxonomy" id="94029"/>
    <lineage>
        <taxon>Eukaryota</taxon>
        <taxon>Metazoa</taxon>
        <taxon>Ecdysozoa</taxon>
        <taxon>Arthropoda</taxon>
        <taxon>Chelicerata</taxon>
        <taxon>Arachnida</taxon>
        <taxon>Araneae</taxon>
        <taxon>Araneomorphae</taxon>
        <taxon>Entelegynae</taxon>
        <taxon>Araneoidea</taxon>
        <taxon>Araneidae</taxon>
        <taxon>Argiope</taxon>
    </lineage>
</organism>
<reference evidence="1" key="2">
    <citation type="submission" date="2020-06" db="EMBL/GenBank/DDBJ databases">
        <authorList>
            <person name="Sheffer M."/>
        </authorList>
    </citation>
    <scope>NUCLEOTIDE SEQUENCE</scope>
</reference>
<sequence>MQSKLCELNPAFFCSFGIEESLQSPPDDKNSLVQLCGMLMNYFRCMRNFETKCEISYDFRPYKYLPNSVIFVWDICLQGSYLNQDYLRFAKCYKSAIQEITVCRKRFGTAYDSYFSPYEIKDPELIEEICDKHQQNVDCISEEIRKKCGPEAKHVFLRIVHHSKYLQMTCPKYDNDN</sequence>
<dbReference type="PANTHER" id="PTHR33964">
    <property type="entry name" value="RE45066P-RELATED"/>
    <property type="match status" value="1"/>
</dbReference>
<comment type="caution">
    <text evidence="1">The sequence shown here is derived from an EMBL/GenBank/DDBJ whole genome shotgun (WGS) entry which is preliminary data.</text>
</comment>
<evidence type="ECO:0008006" key="3">
    <source>
        <dbReference type="Google" id="ProtNLM"/>
    </source>
</evidence>
<protein>
    <recommendedName>
        <fullName evidence="3">DUF19 domain-containing protein</fullName>
    </recommendedName>
</protein>
<name>A0A8T0EKJ7_ARGBR</name>
<dbReference type="AlphaFoldDB" id="A0A8T0EKJ7"/>
<evidence type="ECO:0000313" key="1">
    <source>
        <dbReference type="EMBL" id="KAF8773236.1"/>
    </source>
</evidence>
<reference evidence="1" key="1">
    <citation type="journal article" date="2020" name="bioRxiv">
        <title>Chromosome-level reference genome of the European wasp spider Argiope bruennichi: a resource for studies on range expansion and evolutionary adaptation.</title>
        <authorList>
            <person name="Sheffer M.M."/>
            <person name="Hoppe A."/>
            <person name="Krehenwinkel H."/>
            <person name="Uhl G."/>
            <person name="Kuss A.W."/>
            <person name="Jensen L."/>
            <person name="Jensen C."/>
            <person name="Gillespie R.G."/>
            <person name="Hoff K.J."/>
            <person name="Prost S."/>
        </authorList>
    </citation>
    <scope>NUCLEOTIDE SEQUENCE</scope>
</reference>
<dbReference type="PANTHER" id="PTHR33964:SF1">
    <property type="entry name" value="RE45066P"/>
    <property type="match status" value="1"/>
</dbReference>
<accession>A0A8T0EKJ7</accession>
<gene>
    <name evidence="1" type="ORF">HNY73_015912</name>
</gene>
<dbReference type="EMBL" id="JABXBU010002227">
    <property type="protein sequence ID" value="KAF8773236.1"/>
    <property type="molecule type" value="Genomic_DNA"/>
</dbReference>
<proteinExistence type="predicted"/>
<keyword evidence="2" id="KW-1185">Reference proteome</keyword>